<dbReference type="SUPFAM" id="SSF52833">
    <property type="entry name" value="Thioredoxin-like"/>
    <property type="match status" value="1"/>
</dbReference>
<dbReference type="InterPro" id="IPR000866">
    <property type="entry name" value="AhpC/TSA"/>
</dbReference>
<name>A0A554LJF2_9BACT</name>
<dbReference type="Pfam" id="PF00578">
    <property type="entry name" value="AhpC-TSA"/>
    <property type="match status" value="1"/>
</dbReference>
<organism evidence="13 14">
    <name type="scientific">Candidatus Berkelbacteria bacterium Licking1014_7</name>
    <dbReference type="NCBI Taxonomy" id="2017147"/>
    <lineage>
        <taxon>Bacteria</taxon>
        <taxon>Candidatus Berkelbacteria</taxon>
    </lineage>
</organism>
<evidence type="ECO:0000256" key="4">
    <source>
        <dbReference type="ARBA" id="ARBA00022559"/>
    </source>
</evidence>
<reference evidence="13 14" key="1">
    <citation type="submission" date="2017-07" db="EMBL/GenBank/DDBJ databases">
        <title>Mechanisms for carbon and nitrogen cycling indicate functional differentiation within the Candidate Phyla Radiation.</title>
        <authorList>
            <person name="Danczak R.E."/>
            <person name="Johnston M.D."/>
            <person name="Kenah C."/>
            <person name="Slattery M."/>
            <person name="Wrighton K.C."/>
            <person name="Wilkins M.J."/>
        </authorList>
    </citation>
    <scope>NUCLEOTIDE SEQUENCE [LARGE SCALE GENOMIC DNA]</scope>
    <source>
        <strain evidence="13">Licking1014_7</strain>
    </source>
</reference>
<dbReference type="PANTHER" id="PTHR42801">
    <property type="entry name" value="THIOREDOXIN-DEPENDENT PEROXIDE REDUCTASE"/>
    <property type="match status" value="1"/>
</dbReference>
<evidence type="ECO:0000256" key="11">
    <source>
        <dbReference type="ARBA" id="ARBA00049091"/>
    </source>
</evidence>
<comment type="function">
    <text evidence="1">Thiol-specific peroxidase that catalyzes the reduction of hydrogen peroxide and organic hydroperoxides to water and alcohols, respectively. Plays a role in cell protection against oxidative stress by detoxifying peroxides and as sensor of hydrogen peroxide-mediated signaling events.</text>
</comment>
<dbReference type="InterPro" id="IPR024706">
    <property type="entry name" value="Peroxiredoxin_AhpC-typ"/>
</dbReference>
<dbReference type="GO" id="GO:0034599">
    <property type="term" value="P:cellular response to oxidative stress"/>
    <property type="evidence" value="ECO:0007669"/>
    <property type="project" value="TreeGrafter"/>
</dbReference>
<evidence type="ECO:0000313" key="13">
    <source>
        <dbReference type="EMBL" id="TSC92974.1"/>
    </source>
</evidence>
<proteinExistence type="inferred from homology"/>
<evidence type="ECO:0000256" key="9">
    <source>
        <dbReference type="ARBA" id="ARBA00032824"/>
    </source>
</evidence>
<comment type="subunit">
    <text evidence="2">Monomer.</text>
</comment>
<dbReference type="InterPro" id="IPR013766">
    <property type="entry name" value="Thioredoxin_domain"/>
</dbReference>
<evidence type="ECO:0000313" key="14">
    <source>
        <dbReference type="Proteomes" id="UP000315689"/>
    </source>
</evidence>
<keyword evidence="4" id="KW-0575">Peroxidase</keyword>
<evidence type="ECO:0000259" key="12">
    <source>
        <dbReference type="PROSITE" id="PS51352"/>
    </source>
</evidence>
<dbReference type="CDD" id="cd03017">
    <property type="entry name" value="PRX_BCP"/>
    <property type="match status" value="1"/>
</dbReference>
<keyword evidence="7" id="KW-1015">Disulfide bond</keyword>
<accession>A0A554LJF2</accession>
<comment type="catalytic activity">
    <reaction evidence="11">
        <text>a hydroperoxide + [thioredoxin]-dithiol = an alcohol + [thioredoxin]-disulfide + H2O</text>
        <dbReference type="Rhea" id="RHEA:62620"/>
        <dbReference type="Rhea" id="RHEA-COMP:10698"/>
        <dbReference type="Rhea" id="RHEA-COMP:10700"/>
        <dbReference type="ChEBI" id="CHEBI:15377"/>
        <dbReference type="ChEBI" id="CHEBI:29950"/>
        <dbReference type="ChEBI" id="CHEBI:30879"/>
        <dbReference type="ChEBI" id="CHEBI:35924"/>
        <dbReference type="ChEBI" id="CHEBI:50058"/>
        <dbReference type="EC" id="1.11.1.24"/>
    </reaction>
</comment>
<keyword evidence="5" id="KW-0049">Antioxidant</keyword>
<dbReference type="GO" id="GO:0045454">
    <property type="term" value="P:cell redox homeostasis"/>
    <property type="evidence" value="ECO:0007669"/>
    <property type="project" value="TreeGrafter"/>
</dbReference>
<evidence type="ECO:0000256" key="7">
    <source>
        <dbReference type="ARBA" id="ARBA00023157"/>
    </source>
</evidence>
<evidence type="ECO:0000256" key="3">
    <source>
        <dbReference type="ARBA" id="ARBA00013017"/>
    </source>
</evidence>
<dbReference type="PANTHER" id="PTHR42801:SF4">
    <property type="entry name" value="AHPC_TSA FAMILY PROTEIN"/>
    <property type="match status" value="1"/>
</dbReference>
<comment type="similarity">
    <text evidence="10">Belongs to the peroxiredoxin family. BCP/PrxQ subfamily.</text>
</comment>
<keyword evidence="6" id="KW-0560">Oxidoreductase</keyword>
<evidence type="ECO:0000256" key="1">
    <source>
        <dbReference type="ARBA" id="ARBA00003330"/>
    </source>
</evidence>
<evidence type="ECO:0000256" key="2">
    <source>
        <dbReference type="ARBA" id="ARBA00011245"/>
    </source>
</evidence>
<dbReference type="AlphaFoldDB" id="A0A554LJF2"/>
<evidence type="ECO:0000256" key="6">
    <source>
        <dbReference type="ARBA" id="ARBA00023002"/>
    </source>
</evidence>
<dbReference type="PROSITE" id="PS51352">
    <property type="entry name" value="THIOREDOXIN_2"/>
    <property type="match status" value="1"/>
</dbReference>
<keyword evidence="8" id="KW-0676">Redox-active center</keyword>
<dbReference type="Proteomes" id="UP000315689">
    <property type="component" value="Unassembled WGS sequence"/>
</dbReference>
<dbReference type="EC" id="1.11.1.24" evidence="3"/>
<dbReference type="PIRSF" id="PIRSF000239">
    <property type="entry name" value="AHPC"/>
    <property type="match status" value="1"/>
</dbReference>
<evidence type="ECO:0000256" key="5">
    <source>
        <dbReference type="ARBA" id="ARBA00022862"/>
    </source>
</evidence>
<comment type="caution">
    <text evidence="13">The sequence shown here is derived from an EMBL/GenBank/DDBJ whole genome shotgun (WGS) entry which is preliminary data.</text>
</comment>
<dbReference type="InterPro" id="IPR036249">
    <property type="entry name" value="Thioredoxin-like_sf"/>
</dbReference>
<sequence>MPVIIGETQHHSKLDLSQFLSDRNIILYFYPAYNTPGFSQEAQEFNLLVNEFEKVGAQVVGVSTDTKTSHTVFCDKYQLNFPLIADSDKRICQMMGVLKRGGNSALRITFVIDKKGIIRKIYENVKPVGHAKEVLEFLRVGLF</sequence>
<protein>
    <recommendedName>
        <fullName evidence="3">thioredoxin-dependent peroxiredoxin</fullName>
        <ecNumber evidence="3">1.11.1.24</ecNumber>
    </recommendedName>
    <alternativeName>
        <fullName evidence="9">Thioredoxin peroxidase</fullName>
    </alternativeName>
</protein>
<dbReference type="GO" id="GO:0008379">
    <property type="term" value="F:thioredoxin peroxidase activity"/>
    <property type="evidence" value="ECO:0007669"/>
    <property type="project" value="TreeGrafter"/>
</dbReference>
<evidence type="ECO:0000256" key="10">
    <source>
        <dbReference type="ARBA" id="ARBA00038489"/>
    </source>
</evidence>
<evidence type="ECO:0000256" key="8">
    <source>
        <dbReference type="ARBA" id="ARBA00023284"/>
    </source>
</evidence>
<dbReference type="Gene3D" id="3.40.30.10">
    <property type="entry name" value="Glutaredoxin"/>
    <property type="match status" value="1"/>
</dbReference>
<dbReference type="EMBL" id="VMGK01000009">
    <property type="protein sequence ID" value="TSC92974.1"/>
    <property type="molecule type" value="Genomic_DNA"/>
</dbReference>
<dbReference type="InterPro" id="IPR050924">
    <property type="entry name" value="Peroxiredoxin_BCP/PrxQ"/>
</dbReference>
<dbReference type="GO" id="GO:0005737">
    <property type="term" value="C:cytoplasm"/>
    <property type="evidence" value="ECO:0007669"/>
    <property type="project" value="TreeGrafter"/>
</dbReference>
<feature type="domain" description="Thioredoxin" evidence="12">
    <location>
        <begin position="1"/>
        <end position="140"/>
    </location>
</feature>
<gene>
    <name evidence="13" type="ORF">CEN89_339</name>
</gene>